<proteinExistence type="predicted"/>
<dbReference type="Proteomes" id="UP001229862">
    <property type="component" value="Chromosome"/>
</dbReference>
<organism evidence="4">
    <name type="scientific">Thiothrix subterranea</name>
    <dbReference type="NCBI Taxonomy" id="2735563"/>
    <lineage>
        <taxon>Bacteria</taxon>
        <taxon>Pseudomonadati</taxon>
        <taxon>Pseudomonadota</taxon>
        <taxon>Gammaproteobacteria</taxon>
        <taxon>Thiotrichales</taxon>
        <taxon>Thiotrichaceae</taxon>
        <taxon>Thiothrix</taxon>
    </lineage>
</organism>
<dbReference type="EMBL" id="CP133217">
    <property type="protein sequence ID" value="WML86584.1"/>
    <property type="molecule type" value="Genomic_DNA"/>
</dbReference>
<gene>
    <name evidence="3" type="ORF">RCC75_05430</name>
    <name evidence="4" type="ORF">RCG00_20150</name>
</gene>
<evidence type="ECO:0000313" key="4">
    <source>
        <dbReference type="EMBL" id="WML86584.1"/>
    </source>
</evidence>
<dbReference type="AlphaFoldDB" id="A0AA51ML90"/>
<reference evidence="4 5" key="1">
    <citation type="submission" date="2023-08" db="EMBL/GenBank/DDBJ databases">
        <title>New molecular markers tilS and rpoB for phylogenetic and monitoring studies of the genus Thiothrix biodiversity.</title>
        <authorList>
            <person name="Ravin N.V."/>
            <person name="Smolyakov D."/>
            <person name="Markov N.D."/>
            <person name="Beletsky A.V."/>
            <person name="Mardanov A.V."/>
            <person name="Rudenko T.S."/>
            <person name="Grabovich M.Y."/>
        </authorList>
    </citation>
    <scope>NUCLEOTIDE SEQUENCE</scope>
    <source>
        <strain evidence="4">DNT52</strain>
        <strain evidence="3 5">H33</strain>
    </source>
</reference>
<evidence type="ECO:0000313" key="5">
    <source>
        <dbReference type="Proteomes" id="UP001223336"/>
    </source>
</evidence>
<evidence type="ECO:0000259" key="2">
    <source>
        <dbReference type="Pfam" id="PF00656"/>
    </source>
</evidence>
<dbReference type="Proteomes" id="UP001223336">
    <property type="component" value="Unassembled WGS sequence"/>
</dbReference>
<keyword evidence="1" id="KW-0812">Transmembrane</keyword>
<dbReference type="InterPro" id="IPR029030">
    <property type="entry name" value="Caspase-like_dom_sf"/>
</dbReference>
<feature type="transmembrane region" description="Helical" evidence="1">
    <location>
        <begin position="369"/>
        <end position="387"/>
    </location>
</feature>
<dbReference type="GO" id="GO:0006508">
    <property type="term" value="P:proteolysis"/>
    <property type="evidence" value="ECO:0007669"/>
    <property type="project" value="InterPro"/>
</dbReference>
<feature type="transmembrane region" description="Helical" evidence="1">
    <location>
        <begin position="590"/>
        <end position="608"/>
    </location>
</feature>
<name>A0AA51ML90_9GAMM</name>
<feature type="transmembrane region" description="Helical" evidence="1">
    <location>
        <begin position="258"/>
        <end position="278"/>
    </location>
</feature>
<keyword evidence="1" id="KW-1133">Transmembrane helix</keyword>
<dbReference type="Gene3D" id="3.40.50.1460">
    <property type="match status" value="1"/>
</dbReference>
<dbReference type="GO" id="GO:0004197">
    <property type="term" value="F:cysteine-type endopeptidase activity"/>
    <property type="evidence" value="ECO:0007669"/>
    <property type="project" value="InterPro"/>
</dbReference>
<keyword evidence="1" id="KW-0472">Membrane</keyword>
<feature type="transmembrane region" description="Helical" evidence="1">
    <location>
        <begin position="699"/>
        <end position="717"/>
    </location>
</feature>
<sequence>MPRRIALIVGVSQYESRTGLHSLSAPVNDAQRVYDVLSEYGDFDMLYPLPLADGEVGSSGKVYAHDLQAKLCEVLSPSTDEEVDLVVFYFSGHGVSERGQVVYLSTSDERLAIAIPWLAELVKTSAVKNVCIWLDCCHSGEVLKFTDLGERGFCVVAASHAEGEALARADGNSLLTDILCKALTPSADCQEIQVKHFINELEQQRHNLPQQVLCRWSDTPFTLTQLNGEVARESSSLRKPARGWVWHSTDESIAAGQISVLSVLETFFALGLYGWLAFHFEHQWWLLISAVAAPIILLRSPESKALGVKWLKSYKHQSSLDWAKLARSEKYLLLLISIMFFIVTYLLFFDQLGQQIENTANTWKSFKLIIFYTLAFTYVALIVTTLIGKASEVLLTFLSIPTIFACLTYLTLQTNTSAILGIIISLILSYYLISISLNNTGHIIFIVPKIIAGGCIALGIWLRALLIRLLATLVYFFNGINHISKNWHETLCLVDLSHPPELLPGSTQVSLSFSVKGNLELIKTNKKDSWVYIMLITCWYPAAIMWRWSLKATLWLWFPLALLLRPPFEEKSLGEVRDIAAIRINGLGKWLPLLAVVVMLWLSAGYFSPEDIKSWAELGGDNISKLLDKLLTIAPPPPGLRHWALWLACGLSIIMWWLSDRLQIMHKKVLEEEDALDGLTKERRNLFLQRAHRLERWHTARVVSFILLGYSFALYLANEWYPLELERFVPAWLIGWL</sequence>
<dbReference type="Pfam" id="PF00656">
    <property type="entry name" value="Peptidase_C14"/>
    <property type="match status" value="1"/>
</dbReference>
<feature type="transmembrane region" description="Helical" evidence="1">
    <location>
        <begin position="418"/>
        <end position="438"/>
    </location>
</feature>
<evidence type="ECO:0000256" key="1">
    <source>
        <dbReference type="SAM" id="Phobius"/>
    </source>
</evidence>
<feature type="transmembrane region" description="Helical" evidence="1">
    <location>
        <begin position="529"/>
        <end position="548"/>
    </location>
</feature>
<dbReference type="InterPro" id="IPR011600">
    <property type="entry name" value="Pept_C14_caspase"/>
</dbReference>
<dbReference type="EMBL" id="JAVFKN010000004">
    <property type="protein sequence ID" value="MDQ5767958.1"/>
    <property type="molecule type" value="Genomic_DNA"/>
</dbReference>
<protein>
    <submittedName>
        <fullName evidence="4">Caspase family protein</fullName>
    </submittedName>
</protein>
<evidence type="ECO:0000313" key="3">
    <source>
        <dbReference type="EMBL" id="MDQ5767958.1"/>
    </source>
</evidence>
<feature type="transmembrane region" description="Helical" evidence="1">
    <location>
        <begin position="450"/>
        <end position="477"/>
    </location>
</feature>
<dbReference type="RefSeq" id="WP_308134073.1">
    <property type="nucleotide sequence ID" value="NZ_CP133197.1"/>
</dbReference>
<feature type="transmembrane region" description="Helical" evidence="1">
    <location>
        <begin position="331"/>
        <end position="349"/>
    </location>
</feature>
<feature type="domain" description="Peptidase C14 caspase" evidence="2">
    <location>
        <begin position="3"/>
        <end position="193"/>
    </location>
</feature>
<accession>A0AA51ML90</accession>
<dbReference type="SUPFAM" id="SSF52129">
    <property type="entry name" value="Caspase-like"/>
    <property type="match status" value="1"/>
</dbReference>
<feature type="transmembrane region" description="Helical" evidence="1">
    <location>
        <begin position="394"/>
        <end position="412"/>
    </location>
</feature>
<keyword evidence="5" id="KW-1185">Reference proteome</keyword>
<feature type="transmembrane region" description="Helical" evidence="1">
    <location>
        <begin position="640"/>
        <end position="658"/>
    </location>
</feature>